<proteinExistence type="predicted"/>
<dbReference type="GO" id="GO:0004534">
    <property type="term" value="F:5'-3' RNA exonuclease activity"/>
    <property type="evidence" value="ECO:0007669"/>
    <property type="project" value="TreeGrafter"/>
</dbReference>
<accession>A0AAQ4CPM0</accession>
<feature type="domain" description="Polymerase/histidinol phosphatase N-terminal" evidence="1">
    <location>
        <begin position="3"/>
        <end position="60"/>
    </location>
</feature>
<evidence type="ECO:0000259" key="1">
    <source>
        <dbReference type="SMART" id="SM00481"/>
    </source>
</evidence>
<dbReference type="PANTHER" id="PTHR42924">
    <property type="entry name" value="EXONUCLEASE"/>
    <property type="match status" value="1"/>
</dbReference>
<reference evidence="2 3" key="1">
    <citation type="journal article" date="2022" name="Microbiol. Resour. Announc.">
        <title>Complete Genome Sequence of the Hyperthermophilic and Acidophilic Archaeon Saccharolobus caldissimus Strain HS-3T.</title>
        <authorList>
            <person name="Sakai H.D."/>
            <person name="Kurosawa N."/>
        </authorList>
    </citation>
    <scope>NUCLEOTIDE SEQUENCE [LARGE SCALE GENOMIC DNA]</scope>
    <source>
        <strain evidence="2 3">JCM32116</strain>
    </source>
</reference>
<gene>
    <name evidence="2" type="ORF">SACC_07680</name>
</gene>
<dbReference type="PANTHER" id="PTHR42924:SF3">
    <property type="entry name" value="POLYMERASE_HISTIDINOL PHOSPHATASE N-TERMINAL DOMAIN-CONTAINING PROTEIN"/>
    <property type="match status" value="1"/>
</dbReference>
<dbReference type="InterPro" id="IPR016195">
    <property type="entry name" value="Pol/histidinol_Pase-like"/>
</dbReference>
<organism evidence="2 3">
    <name type="scientific">Saccharolobus caldissimus</name>
    <dbReference type="NCBI Taxonomy" id="1702097"/>
    <lineage>
        <taxon>Archaea</taxon>
        <taxon>Thermoproteota</taxon>
        <taxon>Thermoprotei</taxon>
        <taxon>Sulfolobales</taxon>
        <taxon>Sulfolobaceae</taxon>
        <taxon>Saccharolobus</taxon>
    </lineage>
</organism>
<protein>
    <submittedName>
        <fullName evidence="2">Phosphoesterase</fullName>
    </submittedName>
</protein>
<dbReference type="KEGG" id="scas:SACC_07680"/>
<dbReference type="Gene3D" id="3.20.20.140">
    <property type="entry name" value="Metal-dependent hydrolases"/>
    <property type="match status" value="1"/>
</dbReference>
<dbReference type="GeneID" id="68865508"/>
<dbReference type="InterPro" id="IPR004013">
    <property type="entry name" value="PHP_dom"/>
</dbReference>
<dbReference type="Pfam" id="PF02811">
    <property type="entry name" value="PHP"/>
    <property type="match status" value="1"/>
</dbReference>
<dbReference type="Proteomes" id="UP001319921">
    <property type="component" value="Chromosome"/>
</dbReference>
<dbReference type="AlphaFoldDB" id="A0AAQ4CPM0"/>
<dbReference type="InterPro" id="IPR003141">
    <property type="entry name" value="Pol/His_phosphatase_N"/>
</dbReference>
<dbReference type="Pfam" id="PF13263">
    <property type="entry name" value="PHP_C"/>
    <property type="match status" value="1"/>
</dbReference>
<evidence type="ECO:0000313" key="2">
    <source>
        <dbReference type="EMBL" id="BDB97751.1"/>
    </source>
</evidence>
<evidence type="ECO:0000313" key="3">
    <source>
        <dbReference type="Proteomes" id="UP001319921"/>
    </source>
</evidence>
<dbReference type="RefSeq" id="WP_229571725.1">
    <property type="nucleotide sequence ID" value="NZ_AP025226.1"/>
</dbReference>
<dbReference type="GO" id="GO:0035312">
    <property type="term" value="F:5'-3' DNA exonuclease activity"/>
    <property type="evidence" value="ECO:0007669"/>
    <property type="project" value="TreeGrafter"/>
</dbReference>
<dbReference type="EMBL" id="AP025226">
    <property type="protein sequence ID" value="BDB97751.1"/>
    <property type="molecule type" value="Genomic_DNA"/>
</dbReference>
<dbReference type="InterPro" id="IPR052018">
    <property type="entry name" value="PHP_domain"/>
</dbReference>
<dbReference type="SUPFAM" id="SSF89550">
    <property type="entry name" value="PHP domain-like"/>
    <property type="match status" value="1"/>
</dbReference>
<keyword evidence="3" id="KW-1185">Reference proteome</keyword>
<dbReference type="SMART" id="SM00481">
    <property type="entry name" value="POLIIIAc"/>
    <property type="match status" value="1"/>
</dbReference>
<name>A0AAQ4CPM0_9CREN</name>
<sequence length="212" mass="24042">MFFDFHVHSLYSDGKYLPKDIVNFAKKLNIYIALTDHDTSLGVRDVKEQVIPGQEVTTEYGHVIILCNFIPSPPNKIDQLIDYAKENSCIIFPSHPFDIFRKGIGNKIFEYKFDMIEIYNSKAPKSANKKAKEVATKLNLPGVANSDAHVIQAIGSAYNDLYEVIEFNLDDILDNLLKGKLKPITIGLSFKAKLSIAEWYIERKLKIARNSS</sequence>
<dbReference type="CDD" id="cd07432">
    <property type="entry name" value="PHP_HisPPase"/>
    <property type="match status" value="1"/>
</dbReference>